<dbReference type="SUPFAM" id="SSF48264">
    <property type="entry name" value="Cytochrome P450"/>
    <property type="match status" value="1"/>
</dbReference>
<name>Q6Z605_ORYSJ</name>
<organism evidence="1 2">
    <name type="scientific">Oryza sativa subsp. japonica</name>
    <name type="common">Rice</name>
    <dbReference type="NCBI Taxonomy" id="39947"/>
    <lineage>
        <taxon>Eukaryota</taxon>
        <taxon>Viridiplantae</taxon>
        <taxon>Streptophyta</taxon>
        <taxon>Embryophyta</taxon>
        <taxon>Tracheophyta</taxon>
        <taxon>Spermatophyta</taxon>
        <taxon>Magnoliopsida</taxon>
        <taxon>Liliopsida</taxon>
        <taxon>Poales</taxon>
        <taxon>Poaceae</taxon>
        <taxon>BOP clade</taxon>
        <taxon>Oryzoideae</taxon>
        <taxon>Oryzeae</taxon>
        <taxon>Oryzinae</taxon>
        <taxon>Oryza</taxon>
        <taxon>Oryza sativa</taxon>
    </lineage>
</organism>
<evidence type="ECO:0000313" key="2">
    <source>
        <dbReference type="Proteomes" id="UP000000763"/>
    </source>
</evidence>
<sequence>MELFLHNFACINPSQIKADHISVACEDRSSQAHNFCRLRRSIFAGDAYMSPAKINLRTGPPPPPRVLFCQGGFGSELHARLGKSIPYDAENEFSSSGGPPAATQWMRFLVALGGPMSSALPWLVYNLATHRRAVSALREELAPIAARKSKGDDGAAAVIFESQETKHLAYQQAALLESLRLYTGCSADEGWIHGEGDENT</sequence>
<dbReference type="InterPro" id="IPR036396">
    <property type="entry name" value="Cyt_P450_sf"/>
</dbReference>
<dbReference type="GO" id="GO:0020037">
    <property type="term" value="F:heme binding"/>
    <property type="evidence" value="ECO:0007669"/>
    <property type="project" value="InterPro"/>
</dbReference>
<accession>Q6Z605</accession>
<dbReference type="Proteomes" id="UP000000763">
    <property type="component" value="Chromosome 8"/>
</dbReference>
<dbReference type="Gene3D" id="1.10.630.10">
    <property type="entry name" value="Cytochrome P450"/>
    <property type="match status" value="1"/>
</dbReference>
<dbReference type="GO" id="GO:0016705">
    <property type="term" value="F:oxidoreductase activity, acting on paired donors, with incorporation or reduction of molecular oxygen"/>
    <property type="evidence" value="ECO:0007669"/>
    <property type="project" value="InterPro"/>
</dbReference>
<dbReference type="InterPro" id="IPR001128">
    <property type="entry name" value="Cyt_P450"/>
</dbReference>
<reference evidence="2" key="1">
    <citation type="journal article" date="2005" name="Nature">
        <title>The map-based sequence of the rice genome.</title>
        <authorList>
            <consortium name="International rice genome sequencing project (IRGSP)"/>
            <person name="Matsumoto T."/>
            <person name="Wu J."/>
            <person name="Kanamori H."/>
            <person name="Katayose Y."/>
            <person name="Fujisawa M."/>
            <person name="Namiki N."/>
            <person name="Mizuno H."/>
            <person name="Yamamoto K."/>
            <person name="Antonio B.A."/>
            <person name="Baba T."/>
            <person name="Sakata K."/>
            <person name="Nagamura Y."/>
            <person name="Aoki H."/>
            <person name="Arikawa K."/>
            <person name="Arita K."/>
            <person name="Bito T."/>
            <person name="Chiden Y."/>
            <person name="Fujitsuka N."/>
            <person name="Fukunaka R."/>
            <person name="Hamada M."/>
            <person name="Harada C."/>
            <person name="Hayashi A."/>
            <person name="Hijishita S."/>
            <person name="Honda M."/>
            <person name="Hosokawa S."/>
            <person name="Ichikawa Y."/>
            <person name="Idonuma A."/>
            <person name="Iijima M."/>
            <person name="Ikeda M."/>
            <person name="Ikeno M."/>
            <person name="Ito K."/>
            <person name="Ito S."/>
            <person name="Ito T."/>
            <person name="Ito Y."/>
            <person name="Ito Y."/>
            <person name="Iwabuchi A."/>
            <person name="Kamiya K."/>
            <person name="Karasawa W."/>
            <person name="Kurita K."/>
            <person name="Katagiri S."/>
            <person name="Kikuta A."/>
            <person name="Kobayashi H."/>
            <person name="Kobayashi N."/>
            <person name="Machita K."/>
            <person name="Maehara T."/>
            <person name="Masukawa M."/>
            <person name="Mizubayashi T."/>
            <person name="Mukai Y."/>
            <person name="Nagasaki H."/>
            <person name="Nagata Y."/>
            <person name="Naito S."/>
            <person name="Nakashima M."/>
            <person name="Nakama Y."/>
            <person name="Nakamichi Y."/>
            <person name="Nakamura M."/>
            <person name="Meguro A."/>
            <person name="Negishi M."/>
            <person name="Ohta I."/>
            <person name="Ohta T."/>
            <person name="Okamoto M."/>
            <person name="Ono N."/>
            <person name="Saji S."/>
            <person name="Sakaguchi M."/>
            <person name="Sakai K."/>
            <person name="Shibata M."/>
            <person name="Shimokawa T."/>
            <person name="Song J."/>
            <person name="Takazaki Y."/>
            <person name="Terasawa K."/>
            <person name="Tsugane M."/>
            <person name="Tsuji K."/>
            <person name="Ueda S."/>
            <person name="Waki K."/>
            <person name="Yamagata H."/>
            <person name="Yamamoto M."/>
            <person name="Yamamoto S."/>
            <person name="Yamane H."/>
            <person name="Yoshiki S."/>
            <person name="Yoshihara R."/>
            <person name="Yukawa K."/>
            <person name="Zhong H."/>
            <person name="Yano M."/>
            <person name="Yuan Q."/>
            <person name="Ouyang S."/>
            <person name="Liu J."/>
            <person name="Jones K.M."/>
            <person name="Gansberger K."/>
            <person name="Moffat K."/>
            <person name="Hill J."/>
            <person name="Bera J."/>
            <person name="Fadrosh D."/>
            <person name="Jin S."/>
            <person name="Johri S."/>
            <person name="Kim M."/>
            <person name="Overton L."/>
            <person name="Reardon M."/>
            <person name="Tsitrin T."/>
            <person name="Vuong H."/>
            <person name="Weaver B."/>
            <person name="Ciecko A."/>
            <person name="Tallon L."/>
            <person name="Jackson J."/>
            <person name="Pai G."/>
            <person name="Aken S.V."/>
            <person name="Utterback T."/>
            <person name="Reidmuller S."/>
            <person name="Feldblyum T."/>
            <person name="Hsiao J."/>
            <person name="Zismann V."/>
            <person name="Iobst S."/>
            <person name="de Vazeille A.R."/>
            <person name="Buell C.R."/>
            <person name="Ying K."/>
            <person name="Li Y."/>
            <person name="Lu T."/>
            <person name="Huang Y."/>
            <person name="Zhao Q."/>
            <person name="Feng Q."/>
            <person name="Zhang L."/>
            <person name="Zhu J."/>
            <person name="Weng Q."/>
            <person name="Mu J."/>
            <person name="Lu Y."/>
            <person name="Fan D."/>
            <person name="Liu Y."/>
            <person name="Guan J."/>
            <person name="Zhang Y."/>
            <person name="Yu S."/>
            <person name="Liu X."/>
            <person name="Zhang Y."/>
            <person name="Hong G."/>
            <person name="Han B."/>
            <person name="Choisne N."/>
            <person name="Demange N."/>
            <person name="Orjeda G."/>
            <person name="Samain S."/>
            <person name="Cattolico L."/>
            <person name="Pelletier E."/>
            <person name="Couloux A."/>
            <person name="Segurens B."/>
            <person name="Wincker P."/>
            <person name="D'Hont A."/>
            <person name="Scarpelli C."/>
            <person name="Weissenbach J."/>
            <person name="Salanoubat M."/>
            <person name="Quetier F."/>
            <person name="Yu Y."/>
            <person name="Kim H.R."/>
            <person name="Rambo T."/>
            <person name="Currie J."/>
            <person name="Collura K."/>
            <person name="Luo M."/>
            <person name="Yang T."/>
            <person name="Ammiraju J.S.S."/>
            <person name="Engler F."/>
            <person name="Soderlund C."/>
            <person name="Wing R.A."/>
            <person name="Palmer L.E."/>
            <person name="de la Bastide M."/>
            <person name="Spiegel L."/>
            <person name="Nascimento L."/>
            <person name="Zutavern T."/>
            <person name="O'Shaughnessy A."/>
            <person name="Dike S."/>
            <person name="Dedhia N."/>
            <person name="Preston R."/>
            <person name="Balija V."/>
            <person name="McCombie W.R."/>
            <person name="Chow T."/>
            <person name="Chen H."/>
            <person name="Chung M."/>
            <person name="Chen C."/>
            <person name="Shaw J."/>
            <person name="Wu H."/>
            <person name="Hsiao K."/>
            <person name="Chao Y."/>
            <person name="Chu M."/>
            <person name="Cheng C."/>
            <person name="Hour A."/>
            <person name="Lee P."/>
            <person name="Lin S."/>
            <person name="Lin Y."/>
            <person name="Liou J."/>
            <person name="Liu S."/>
            <person name="Hsing Y."/>
            <person name="Raghuvanshi S."/>
            <person name="Mohanty A."/>
            <person name="Bharti A.K."/>
            <person name="Gaur A."/>
            <person name="Gupta V."/>
            <person name="Kumar D."/>
            <person name="Ravi V."/>
            <person name="Vij S."/>
            <person name="Kapur A."/>
            <person name="Khurana P."/>
            <person name="Khurana P."/>
            <person name="Khurana J.P."/>
            <person name="Tyagi A.K."/>
            <person name="Gaikwad K."/>
            <person name="Singh A."/>
            <person name="Dalal V."/>
            <person name="Srivastava S."/>
            <person name="Dixit A."/>
            <person name="Pal A.K."/>
            <person name="Ghazi I.A."/>
            <person name="Yadav M."/>
            <person name="Pandit A."/>
            <person name="Bhargava A."/>
            <person name="Sureshbabu K."/>
            <person name="Batra K."/>
            <person name="Sharma T.R."/>
            <person name="Mohapatra T."/>
            <person name="Singh N.K."/>
            <person name="Messing J."/>
            <person name="Nelson A.B."/>
            <person name="Fuks G."/>
            <person name="Kavchok S."/>
            <person name="Keizer G."/>
            <person name="Linton E."/>
            <person name="Llaca V."/>
            <person name="Song R."/>
            <person name="Tanyolac B."/>
            <person name="Young S."/>
            <person name="Ho-Il K."/>
            <person name="Hahn J.H."/>
            <person name="Sangsakoo G."/>
            <person name="Vanavichit A."/>
            <person name="de Mattos Luiz.A.T."/>
            <person name="Zimmer P.D."/>
            <person name="Malone G."/>
            <person name="Dellagostin O."/>
            <person name="de Oliveira A.C."/>
            <person name="Bevan M."/>
            <person name="Bancroft I."/>
            <person name="Minx P."/>
            <person name="Cordum H."/>
            <person name="Wilson R."/>
            <person name="Cheng Z."/>
            <person name="Jin W."/>
            <person name="Jiang J."/>
            <person name="Leong S.A."/>
            <person name="Iwama H."/>
            <person name="Gojobori T."/>
            <person name="Itoh T."/>
            <person name="Niimura Y."/>
            <person name="Fujii Y."/>
            <person name="Habara T."/>
            <person name="Sakai H."/>
            <person name="Sato Y."/>
            <person name="Wilson G."/>
            <person name="Kumar K."/>
            <person name="McCouch S."/>
            <person name="Juretic N."/>
            <person name="Hoen D."/>
            <person name="Wright S."/>
            <person name="Bruskiewich R."/>
            <person name="Bureau T."/>
            <person name="Miyao A."/>
            <person name="Hirochika H."/>
            <person name="Nishikawa T."/>
            <person name="Kadowaki K."/>
            <person name="Sugiura M."/>
            <person name="Burr B."/>
            <person name="Sasaki T."/>
        </authorList>
    </citation>
    <scope>NUCLEOTIDE SEQUENCE [LARGE SCALE GENOMIC DNA]</scope>
    <source>
        <strain evidence="2">cv. Nipponbare</strain>
    </source>
</reference>
<reference evidence="2" key="2">
    <citation type="journal article" date="2008" name="Nucleic Acids Res.">
        <title>The rice annotation project database (RAP-DB): 2008 update.</title>
        <authorList>
            <consortium name="The rice annotation project (RAP)"/>
        </authorList>
    </citation>
    <scope>GENOME REANNOTATION</scope>
    <source>
        <strain evidence="2">cv. Nipponbare</strain>
    </source>
</reference>
<dbReference type="EMBL" id="AP005095">
    <property type="protein sequence ID" value="BAC99678.1"/>
    <property type="molecule type" value="Genomic_DNA"/>
</dbReference>
<proteinExistence type="predicted"/>
<protein>
    <submittedName>
        <fullName evidence="1">Uncharacterized protein</fullName>
    </submittedName>
</protein>
<dbReference type="AlphaFoldDB" id="Q6Z605"/>
<dbReference type="Pfam" id="PF00067">
    <property type="entry name" value="p450"/>
    <property type="match status" value="1"/>
</dbReference>
<gene>
    <name evidence="1" type="primary">B1063H10.25</name>
</gene>
<evidence type="ECO:0000313" key="1">
    <source>
        <dbReference type="EMBL" id="BAC99678.1"/>
    </source>
</evidence>
<dbReference type="GO" id="GO:0004497">
    <property type="term" value="F:monooxygenase activity"/>
    <property type="evidence" value="ECO:0007669"/>
    <property type="project" value="InterPro"/>
</dbReference>
<dbReference type="GO" id="GO:0005506">
    <property type="term" value="F:iron ion binding"/>
    <property type="evidence" value="ECO:0007669"/>
    <property type="project" value="InterPro"/>
</dbReference>